<dbReference type="SUPFAM" id="SSF103473">
    <property type="entry name" value="MFS general substrate transporter"/>
    <property type="match status" value="1"/>
</dbReference>
<dbReference type="InterPro" id="IPR020846">
    <property type="entry name" value="MFS_dom"/>
</dbReference>
<keyword evidence="3" id="KW-0813">Transport</keyword>
<feature type="transmembrane region" description="Helical" evidence="7">
    <location>
        <begin position="131"/>
        <end position="151"/>
    </location>
</feature>
<evidence type="ECO:0000313" key="9">
    <source>
        <dbReference type="EMBL" id="KAA8502947.1"/>
    </source>
</evidence>
<feature type="transmembrane region" description="Helical" evidence="7">
    <location>
        <begin position="335"/>
        <end position="358"/>
    </location>
</feature>
<feature type="transmembrane region" description="Helical" evidence="7">
    <location>
        <begin position="157"/>
        <end position="179"/>
    </location>
</feature>
<dbReference type="AlphaFoldDB" id="A0A5M9I1P5"/>
<dbReference type="GO" id="GO:0022857">
    <property type="term" value="F:transmembrane transporter activity"/>
    <property type="evidence" value="ECO:0007669"/>
    <property type="project" value="InterPro"/>
</dbReference>
<dbReference type="Proteomes" id="UP000322025">
    <property type="component" value="Unassembled WGS sequence"/>
</dbReference>
<dbReference type="OrthoDB" id="9795150at2"/>
<keyword evidence="5 7" id="KW-1133">Transmembrane helix</keyword>
<dbReference type="EMBL" id="VMSO01000001">
    <property type="protein sequence ID" value="KAA8502947.1"/>
    <property type="molecule type" value="Genomic_DNA"/>
</dbReference>
<dbReference type="Gene3D" id="1.20.1250.20">
    <property type="entry name" value="MFS general substrate transporter like domains"/>
    <property type="match status" value="2"/>
</dbReference>
<keyword evidence="4 7" id="KW-0812">Transmembrane</keyword>
<dbReference type="GO" id="GO:0005886">
    <property type="term" value="C:plasma membrane"/>
    <property type="evidence" value="ECO:0007669"/>
    <property type="project" value="UniProtKB-SubCell"/>
</dbReference>
<sequence>MIHLLLAIIYLAFISLGLPDALLGSAWPTMYSEFDVPVSYAGIISMIIALGTIISSLQSDRLTRKLGTGKVTAISVAMTAIALLGFSSSHAFWMLCVWAVPYGLGAGSVDAALNNYVALHYESHHMSWLHCMWGVGATVGPYIMGFALSGGKTWNTGYLYIGVLQIVLTAILVFSLPLWKERKTSESPGNTNENTALEKPLALPQIIKIPGAKEVMLCFFCYCAIEQTAGLWASSYLTLFKGVSAETAARFAGMFFIGITVGRAINGFIAMKLQDSQMIRLGQSIIAIGVIVMLLPGPHIISLAGLILIGLGCAPVYPCIIHSTPAHFGAGRSQALIGVQMASAYVGTCLMPPIFGLIANHISIALFPVYIMALLILMVIMHELLSKKTAH</sequence>
<comment type="similarity">
    <text evidence="2">Belongs to the major facilitator superfamily.</text>
</comment>
<gene>
    <name evidence="9" type="ORF">FNY66_01465</name>
</gene>
<dbReference type="InterPro" id="IPR011701">
    <property type="entry name" value="MFS"/>
</dbReference>
<feature type="domain" description="Major facilitator superfamily (MFS) profile" evidence="8">
    <location>
        <begin position="5"/>
        <end position="390"/>
    </location>
</feature>
<feature type="transmembrane region" description="Helical" evidence="7">
    <location>
        <begin position="40"/>
        <end position="59"/>
    </location>
</feature>
<name>A0A5M9I1P5_9FIRM</name>
<evidence type="ECO:0000256" key="4">
    <source>
        <dbReference type="ARBA" id="ARBA00022692"/>
    </source>
</evidence>
<keyword evidence="10" id="KW-1185">Reference proteome</keyword>
<evidence type="ECO:0000256" key="1">
    <source>
        <dbReference type="ARBA" id="ARBA00004651"/>
    </source>
</evidence>
<evidence type="ECO:0000313" key="10">
    <source>
        <dbReference type="Proteomes" id="UP000322025"/>
    </source>
</evidence>
<dbReference type="PANTHER" id="PTHR23514">
    <property type="entry name" value="BYPASS OF STOP CODON PROTEIN 6"/>
    <property type="match status" value="1"/>
</dbReference>
<protein>
    <submittedName>
        <fullName evidence="9">MFS transporter</fullName>
    </submittedName>
</protein>
<evidence type="ECO:0000256" key="3">
    <source>
        <dbReference type="ARBA" id="ARBA00022448"/>
    </source>
</evidence>
<comment type="subcellular location">
    <subcellularLocation>
        <location evidence="1">Cell membrane</location>
        <topology evidence="1">Multi-pass membrane protein</topology>
    </subcellularLocation>
</comment>
<proteinExistence type="inferred from homology"/>
<keyword evidence="6 7" id="KW-0472">Membrane</keyword>
<comment type="caution">
    <text evidence="9">The sequence shown here is derived from an EMBL/GenBank/DDBJ whole genome shotgun (WGS) entry which is preliminary data.</text>
</comment>
<organism evidence="9 10">
    <name type="scientific">Mediterraneibacter catenae</name>
    <dbReference type="NCBI Taxonomy" id="2594882"/>
    <lineage>
        <taxon>Bacteria</taxon>
        <taxon>Bacillati</taxon>
        <taxon>Bacillota</taxon>
        <taxon>Clostridia</taxon>
        <taxon>Lachnospirales</taxon>
        <taxon>Lachnospiraceae</taxon>
        <taxon>Mediterraneibacter</taxon>
    </lineage>
</organism>
<evidence type="ECO:0000256" key="5">
    <source>
        <dbReference type="ARBA" id="ARBA00022989"/>
    </source>
</evidence>
<feature type="transmembrane region" description="Helical" evidence="7">
    <location>
        <begin position="71"/>
        <end position="93"/>
    </location>
</feature>
<evidence type="ECO:0000256" key="7">
    <source>
        <dbReference type="SAM" id="Phobius"/>
    </source>
</evidence>
<evidence type="ECO:0000256" key="6">
    <source>
        <dbReference type="ARBA" id="ARBA00023136"/>
    </source>
</evidence>
<accession>A0A5M9I1P5</accession>
<evidence type="ECO:0000256" key="2">
    <source>
        <dbReference type="ARBA" id="ARBA00008335"/>
    </source>
</evidence>
<feature type="transmembrane region" description="Helical" evidence="7">
    <location>
        <begin position="278"/>
        <end position="295"/>
    </location>
</feature>
<evidence type="ECO:0000259" key="8">
    <source>
        <dbReference type="PROSITE" id="PS50850"/>
    </source>
</evidence>
<dbReference type="Pfam" id="PF07690">
    <property type="entry name" value="MFS_1"/>
    <property type="match status" value="1"/>
</dbReference>
<dbReference type="PROSITE" id="PS50850">
    <property type="entry name" value="MFS"/>
    <property type="match status" value="1"/>
</dbReference>
<dbReference type="InterPro" id="IPR036259">
    <property type="entry name" value="MFS_trans_sf"/>
</dbReference>
<feature type="transmembrane region" description="Helical" evidence="7">
    <location>
        <begin position="301"/>
        <end position="323"/>
    </location>
</feature>
<feature type="transmembrane region" description="Helical" evidence="7">
    <location>
        <begin position="364"/>
        <end position="385"/>
    </location>
</feature>
<reference evidence="9" key="1">
    <citation type="submission" date="2019-07" db="EMBL/GenBank/DDBJ databases">
        <authorList>
            <person name="Wongkuna S."/>
            <person name="Scaria J."/>
        </authorList>
    </citation>
    <scope>NUCLEOTIDE SEQUENCE [LARGE SCALE GENOMIC DNA]</scope>
    <source>
        <strain evidence="9">SW178</strain>
    </source>
</reference>
<dbReference type="RefSeq" id="WP_150310082.1">
    <property type="nucleotide sequence ID" value="NZ_VMSO01000001.1"/>
</dbReference>
<feature type="transmembrane region" description="Helical" evidence="7">
    <location>
        <begin position="251"/>
        <end position="271"/>
    </location>
</feature>
<dbReference type="InterPro" id="IPR051788">
    <property type="entry name" value="MFS_Transporter"/>
</dbReference>
<dbReference type="PANTHER" id="PTHR23514:SF3">
    <property type="entry name" value="BYPASS OF STOP CODON PROTEIN 6"/>
    <property type="match status" value="1"/>
</dbReference>